<dbReference type="InterPro" id="IPR006255">
    <property type="entry name" value="SucB"/>
</dbReference>
<sequence>MEIKVPEVGESIYEAQVSTWHKKDGERVEKGDLLCELETDKISLELNADASGTLQIAVGEGETVKVGAVIGTIADEEEGEGEDEKGAAPAKDEKEAAQKEDKNAAAEEAEEKGSAQQKKKAAKNKEKPESESAGKAVPAAESPSKEPEKKERVPEKKQKESAEDQEKKPAPRGSAEQDGRVTRTPMSPIRKRIAERLLAARQQTAMLTTFNEADMSRVMALRKKHQESFQQRHGVKLGLMSFFVKACVEALKSFPEVNASIDGDDILTYHDYHIGIAIGAEKGLVVPVLRSADEMHFAEIEQAIADFAEKVENNKITLADLEGGTFTITNGGVYGSVLSTPIINPPQSAVLGMHAIQDRPVVRDGEIVIRPIMNLALSYDHRLIDGRQAVSFLKRIKDLVEEPEEMLLEL</sequence>
<dbReference type="CDD" id="cd06849">
    <property type="entry name" value="lipoyl_domain"/>
    <property type="match status" value="1"/>
</dbReference>
<feature type="region of interest" description="Disordered" evidence="11">
    <location>
        <begin position="70"/>
        <end position="188"/>
    </location>
</feature>
<keyword evidence="14" id="KW-1185">Reference proteome</keyword>
<dbReference type="InterPro" id="IPR000089">
    <property type="entry name" value="Biotin_lipoyl"/>
</dbReference>
<keyword evidence="8" id="KW-0012">Acyltransferase</keyword>
<dbReference type="Gene3D" id="3.30.559.10">
    <property type="entry name" value="Chloramphenicol acetyltransferase-like domain"/>
    <property type="match status" value="1"/>
</dbReference>
<evidence type="ECO:0000313" key="14">
    <source>
        <dbReference type="Proteomes" id="UP000035036"/>
    </source>
</evidence>
<proteinExistence type="inferred from homology"/>
<dbReference type="NCBIfam" id="TIGR01347">
    <property type="entry name" value="sucB"/>
    <property type="match status" value="1"/>
</dbReference>
<keyword evidence="5" id="KW-0816">Tricarboxylic acid cycle</keyword>
<dbReference type="InterPro" id="IPR050537">
    <property type="entry name" value="2-oxoacid_dehydrogenase"/>
</dbReference>
<dbReference type="Gene3D" id="2.40.50.100">
    <property type="match status" value="1"/>
</dbReference>
<dbReference type="PANTHER" id="PTHR43416">
    <property type="entry name" value="DIHYDROLIPOYLLYSINE-RESIDUE SUCCINYLTRANSFERASE COMPONENT OF 2-OXOGLUTARATE DEHYDROGENASE COMPLEX, MITOCHONDRIAL-RELATED"/>
    <property type="match status" value="1"/>
</dbReference>
<reference evidence="13 14" key="1">
    <citation type="journal article" date="2015" name="Genome Announc.">
        <title>Genomes of Geoalkalibacter ferrihydriticus Z-0531T and Geoalkalibacter subterraneus Red1T, Two Haloalkaliphilic Metal-Reducing Deltaproteobacteria.</title>
        <authorList>
            <person name="Badalamenti J.P."/>
            <person name="Krajmalnik-Brown R."/>
            <person name="Torres C.I."/>
            <person name="Bond D.R."/>
        </authorList>
    </citation>
    <scope>NUCLEOTIDE SEQUENCE [LARGE SCALE GENOMIC DNA]</scope>
    <source>
        <strain evidence="13 14">Red1</strain>
    </source>
</reference>
<feature type="compositionally biased region" description="Basic and acidic residues" evidence="11">
    <location>
        <begin position="84"/>
        <end position="105"/>
    </location>
</feature>
<dbReference type="GO" id="GO:0045252">
    <property type="term" value="C:oxoglutarate dehydrogenase complex"/>
    <property type="evidence" value="ECO:0007669"/>
    <property type="project" value="UniProtKB-UniRule"/>
</dbReference>
<evidence type="ECO:0000256" key="5">
    <source>
        <dbReference type="ARBA" id="ARBA00022532"/>
    </source>
</evidence>
<dbReference type="AlphaFoldDB" id="A0A0B5FBY1"/>
<dbReference type="PROSITE" id="PS50968">
    <property type="entry name" value="BIOTINYL_LIPOYL"/>
    <property type="match status" value="1"/>
</dbReference>
<evidence type="ECO:0000313" key="13">
    <source>
        <dbReference type="EMBL" id="AJF05687.1"/>
    </source>
</evidence>
<dbReference type="KEGG" id="gsb:GSUB_02645"/>
<dbReference type="SUPFAM" id="SSF51230">
    <property type="entry name" value="Single hybrid motif"/>
    <property type="match status" value="1"/>
</dbReference>
<dbReference type="UniPathway" id="UPA00868">
    <property type="reaction ID" value="UER00840"/>
</dbReference>
<dbReference type="Proteomes" id="UP000035036">
    <property type="component" value="Chromosome"/>
</dbReference>
<feature type="domain" description="Lipoyl-binding" evidence="12">
    <location>
        <begin position="1"/>
        <end position="74"/>
    </location>
</feature>
<feature type="compositionally biased region" description="Low complexity" evidence="11">
    <location>
        <begin position="133"/>
        <end position="142"/>
    </location>
</feature>
<dbReference type="RefSeq" id="WP_040199069.1">
    <property type="nucleotide sequence ID" value="NZ_CP010311.1"/>
</dbReference>
<comment type="pathway">
    <text evidence="3">Amino-acid degradation; L-lysine degradation via saccharopine pathway; glutaryl-CoA from L-lysine: step 6/6.</text>
</comment>
<accession>A0A0B5FBY1</accession>
<dbReference type="InterPro" id="IPR023213">
    <property type="entry name" value="CAT-like_dom_sf"/>
</dbReference>
<dbReference type="GO" id="GO:0006099">
    <property type="term" value="P:tricarboxylic acid cycle"/>
    <property type="evidence" value="ECO:0007669"/>
    <property type="project" value="UniProtKB-UniRule"/>
</dbReference>
<keyword evidence="6 13" id="KW-0808">Transferase</keyword>
<evidence type="ECO:0000256" key="4">
    <source>
        <dbReference type="ARBA" id="ARBA00007317"/>
    </source>
</evidence>
<dbReference type="SUPFAM" id="SSF52777">
    <property type="entry name" value="CoA-dependent acyltransferases"/>
    <property type="match status" value="1"/>
</dbReference>
<feature type="compositionally biased region" description="Basic and acidic residues" evidence="11">
    <location>
        <begin position="143"/>
        <end position="181"/>
    </location>
</feature>
<dbReference type="GO" id="GO:0033512">
    <property type="term" value="P:L-lysine catabolic process to acetyl-CoA via saccharopine"/>
    <property type="evidence" value="ECO:0007669"/>
    <property type="project" value="UniProtKB-UniPathway"/>
</dbReference>
<evidence type="ECO:0000256" key="6">
    <source>
        <dbReference type="ARBA" id="ARBA00022679"/>
    </source>
</evidence>
<evidence type="ECO:0000256" key="10">
    <source>
        <dbReference type="NCBIfam" id="TIGR01347"/>
    </source>
</evidence>
<dbReference type="OrthoDB" id="9805770at2"/>
<gene>
    <name evidence="13" type="ORF">GSUB_02645</name>
</gene>
<feature type="compositionally biased region" description="Basic and acidic residues" evidence="11">
    <location>
        <begin position="123"/>
        <end position="132"/>
    </location>
</feature>
<dbReference type="FunFam" id="3.30.559.10:FF:000007">
    <property type="entry name" value="Dihydrolipoamide acetyltransferase component of pyruvate dehydrogenase complex"/>
    <property type="match status" value="1"/>
</dbReference>
<evidence type="ECO:0000256" key="2">
    <source>
        <dbReference type="ARBA" id="ARBA00004052"/>
    </source>
</evidence>
<evidence type="ECO:0000256" key="7">
    <source>
        <dbReference type="ARBA" id="ARBA00022823"/>
    </source>
</evidence>
<dbReference type="STRING" id="483547.GSUB_02645"/>
<dbReference type="EC" id="2.3.1.61" evidence="10"/>
<dbReference type="Pfam" id="PF00198">
    <property type="entry name" value="2-oxoacid_dh"/>
    <property type="match status" value="1"/>
</dbReference>
<name>A0A0B5FBY1_9BACT</name>
<evidence type="ECO:0000256" key="9">
    <source>
        <dbReference type="ARBA" id="ARBA00052761"/>
    </source>
</evidence>
<protein>
    <recommendedName>
        <fullName evidence="10">Dihydrolipoyllysine-residue succinyltransferase</fullName>
        <ecNumber evidence="10">2.3.1.61</ecNumber>
    </recommendedName>
</protein>
<evidence type="ECO:0000256" key="1">
    <source>
        <dbReference type="ARBA" id="ARBA00001938"/>
    </source>
</evidence>
<dbReference type="InterPro" id="IPR001078">
    <property type="entry name" value="2-oxoacid_DH_actylTfrase"/>
</dbReference>
<keyword evidence="7" id="KW-0450">Lipoyl</keyword>
<organism evidence="13 14">
    <name type="scientific">Geoalkalibacter subterraneus</name>
    <dbReference type="NCBI Taxonomy" id="483547"/>
    <lineage>
        <taxon>Bacteria</taxon>
        <taxon>Pseudomonadati</taxon>
        <taxon>Thermodesulfobacteriota</taxon>
        <taxon>Desulfuromonadia</taxon>
        <taxon>Desulfuromonadales</taxon>
        <taxon>Geoalkalibacteraceae</taxon>
        <taxon>Geoalkalibacter</taxon>
    </lineage>
</organism>
<evidence type="ECO:0000256" key="3">
    <source>
        <dbReference type="ARBA" id="ARBA00005145"/>
    </source>
</evidence>
<dbReference type="GO" id="GO:0004149">
    <property type="term" value="F:dihydrolipoyllysine-residue succinyltransferase activity"/>
    <property type="evidence" value="ECO:0007669"/>
    <property type="project" value="UniProtKB-UniRule"/>
</dbReference>
<dbReference type="GO" id="GO:0005829">
    <property type="term" value="C:cytosol"/>
    <property type="evidence" value="ECO:0007669"/>
    <property type="project" value="TreeGrafter"/>
</dbReference>
<evidence type="ECO:0000256" key="8">
    <source>
        <dbReference type="ARBA" id="ARBA00023315"/>
    </source>
</evidence>
<comment type="function">
    <text evidence="2">E2 component of the 2-oxoglutarate dehydrogenase (OGDH) complex which catalyzes the second step in the conversion of 2-oxoglutarate to succinyl-CoA and CO(2).</text>
</comment>
<dbReference type="PROSITE" id="PS00189">
    <property type="entry name" value="LIPOYL"/>
    <property type="match status" value="1"/>
</dbReference>
<dbReference type="HOGENOM" id="CLU_016733_0_0_7"/>
<dbReference type="InterPro" id="IPR011053">
    <property type="entry name" value="Single_hybrid_motif"/>
</dbReference>
<dbReference type="EMBL" id="CP010311">
    <property type="protein sequence ID" value="AJF05687.1"/>
    <property type="molecule type" value="Genomic_DNA"/>
</dbReference>
<feature type="compositionally biased region" description="Acidic residues" evidence="11">
    <location>
        <begin position="74"/>
        <end position="83"/>
    </location>
</feature>
<comment type="similarity">
    <text evidence="4">Belongs to the 2-oxoacid dehydrogenase family.</text>
</comment>
<comment type="catalytic activity">
    <reaction evidence="9">
        <text>N(6)-[(R)-dihydrolipoyl]-L-lysyl-[protein] + succinyl-CoA = N(6)-[(R)-S(8)-succinyldihydrolipoyl]-L-lysyl-[protein] + CoA</text>
        <dbReference type="Rhea" id="RHEA:15213"/>
        <dbReference type="Rhea" id="RHEA-COMP:10475"/>
        <dbReference type="Rhea" id="RHEA-COMP:20092"/>
        <dbReference type="ChEBI" id="CHEBI:57287"/>
        <dbReference type="ChEBI" id="CHEBI:57292"/>
        <dbReference type="ChEBI" id="CHEBI:83100"/>
        <dbReference type="ChEBI" id="CHEBI:83120"/>
        <dbReference type="EC" id="2.3.1.61"/>
    </reaction>
</comment>
<dbReference type="InterPro" id="IPR003016">
    <property type="entry name" value="2-oxoA_DH_lipoyl-BS"/>
</dbReference>
<evidence type="ECO:0000256" key="11">
    <source>
        <dbReference type="SAM" id="MobiDB-lite"/>
    </source>
</evidence>
<evidence type="ECO:0000259" key="12">
    <source>
        <dbReference type="PROSITE" id="PS50968"/>
    </source>
</evidence>
<dbReference type="PANTHER" id="PTHR43416:SF5">
    <property type="entry name" value="DIHYDROLIPOYLLYSINE-RESIDUE SUCCINYLTRANSFERASE COMPONENT OF 2-OXOGLUTARATE DEHYDROGENASE COMPLEX, MITOCHONDRIAL"/>
    <property type="match status" value="1"/>
</dbReference>
<dbReference type="NCBIfam" id="NF004309">
    <property type="entry name" value="PRK05704.1"/>
    <property type="match status" value="1"/>
</dbReference>
<comment type="cofactor">
    <cofactor evidence="1">
        <name>(R)-lipoate</name>
        <dbReference type="ChEBI" id="CHEBI:83088"/>
    </cofactor>
</comment>
<dbReference type="Pfam" id="PF00364">
    <property type="entry name" value="Biotin_lipoyl"/>
    <property type="match status" value="1"/>
</dbReference>